<dbReference type="InterPro" id="IPR013087">
    <property type="entry name" value="Znf_C2H2_type"/>
</dbReference>
<keyword evidence="3 5" id="KW-0863">Zinc-finger</keyword>
<dbReference type="EMBL" id="BPLR01008148">
    <property type="protein sequence ID" value="GIY22447.1"/>
    <property type="molecule type" value="Genomic_DNA"/>
</dbReference>
<proteinExistence type="predicted"/>
<dbReference type="SMART" id="SM00355">
    <property type="entry name" value="ZnF_C2H2"/>
    <property type="match status" value="3"/>
</dbReference>
<dbReference type="PROSITE" id="PS00028">
    <property type="entry name" value="ZINC_FINGER_C2H2_1"/>
    <property type="match status" value="3"/>
</dbReference>
<evidence type="ECO:0000256" key="4">
    <source>
        <dbReference type="ARBA" id="ARBA00022833"/>
    </source>
</evidence>
<dbReference type="PANTHER" id="PTHR24379:SF127">
    <property type="entry name" value="BLOODY FINGERS-RELATED"/>
    <property type="match status" value="1"/>
</dbReference>
<dbReference type="PROSITE" id="PS50157">
    <property type="entry name" value="ZINC_FINGER_C2H2_2"/>
    <property type="match status" value="3"/>
</dbReference>
<dbReference type="Pfam" id="PF12874">
    <property type="entry name" value="zf-met"/>
    <property type="match status" value="1"/>
</dbReference>
<evidence type="ECO:0000256" key="1">
    <source>
        <dbReference type="ARBA" id="ARBA00022723"/>
    </source>
</evidence>
<sequence length="131" mass="15198">MKTYNVSNEAPSQKRSLKCQSKQQAKQTCVAQENQNAIQKEINFECVLCKMQFPTDISLNKHYSSHVKKAGLICHICGRTFFFKREFEEHVQSHTKYKPYVCDICQQAFSVETSLKFHYKSAHSVKTTLLI</sequence>
<protein>
    <recommendedName>
        <fullName evidence="6">C2H2-type domain-containing protein</fullName>
    </recommendedName>
</protein>
<evidence type="ECO:0000259" key="6">
    <source>
        <dbReference type="PROSITE" id="PS50157"/>
    </source>
</evidence>
<dbReference type="SUPFAM" id="SSF57667">
    <property type="entry name" value="beta-beta-alpha zinc fingers"/>
    <property type="match status" value="1"/>
</dbReference>
<keyword evidence="8" id="KW-1185">Reference proteome</keyword>
<reference evidence="7 8" key="1">
    <citation type="submission" date="2021-06" db="EMBL/GenBank/DDBJ databases">
        <title>Caerostris extrusa draft genome.</title>
        <authorList>
            <person name="Kono N."/>
            <person name="Arakawa K."/>
        </authorList>
    </citation>
    <scope>NUCLEOTIDE SEQUENCE [LARGE SCALE GENOMIC DNA]</scope>
</reference>
<evidence type="ECO:0000256" key="5">
    <source>
        <dbReference type="PROSITE-ProRule" id="PRU00042"/>
    </source>
</evidence>
<evidence type="ECO:0000256" key="2">
    <source>
        <dbReference type="ARBA" id="ARBA00022737"/>
    </source>
</evidence>
<feature type="domain" description="C2H2-type" evidence="6">
    <location>
        <begin position="72"/>
        <end position="99"/>
    </location>
</feature>
<name>A0AAV4RM55_CAEEX</name>
<dbReference type="PANTHER" id="PTHR24379">
    <property type="entry name" value="KRAB AND ZINC FINGER DOMAIN-CONTAINING"/>
    <property type="match status" value="1"/>
</dbReference>
<dbReference type="GO" id="GO:0005634">
    <property type="term" value="C:nucleus"/>
    <property type="evidence" value="ECO:0007669"/>
    <property type="project" value="TreeGrafter"/>
</dbReference>
<dbReference type="Pfam" id="PF00096">
    <property type="entry name" value="zf-C2H2"/>
    <property type="match status" value="1"/>
</dbReference>
<feature type="domain" description="C2H2-type" evidence="6">
    <location>
        <begin position="100"/>
        <end position="128"/>
    </location>
</feature>
<dbReference type="GO" id="GO:0000977">
    <property type="term" value="F:RNA polymerase II transcription regulatory region sequence-specific DNA binding"/>
    <property type="evidence" value="ECO:0007669"/>
    <property type="project" value="TreeGrafter"/>
</dbReference>
<evidence type="ECO:0000256" key="3">
    <source>
        <dbReference type="ARBA" id="ARBA00022771"/>
    </source>
</evidence>
<evidence type="ECO:0000313" key="8">
    <source>
        <dbReference type="Proteomes" id="UP001054945"/>
    </source>
</evidence>
<dbReference type="GO" id="GO:0000981">
    <property type="term" value="F:DNA-binding transcription factor activity, RNA polymerase II-specific"/>
    <property type="evidence" value="ECO:0007669"/>
    <property type="project" value="TreeGrafter"/>
</dbReference>
<comment type="caution">
    <text evidence="7">The sequence shown here is derived from an EMBL/GenBank/DDBJ whole genome shotgun (WGS) entry which is preliminary data.</text>
</comment>
<evidence type="ECO:0000313" key="7">
    <source>
        <dbReference type="EMBL" id="GIY22447.1"/>
    </source>
</evidence>
<keyword evidence="2" id="KW-0677">Repeat</keyword>
<feature type="domain" description="C2H2-type" evidence="6">
    <location>
        <begin position="44"/>
        <end position="71"/>
    </location>
</feature>
<organism evidence="7 8">
    <name type="scientific">Caerostris extrusa</name>
    <name type="common">Bark spider</name>
    <name type="synonym">Caerostris bankana</name>
    <dbReference type="NCBI Taxonomy" id="172846"/>
    <lineage>
        <taxon>Eukaryota</taxon>
        <taxon>Metazoa</taxon>
        <taxon>Ecdysozoa</taxon>
        <taxon>Arthropoda</taxon>
        <taxon>Chelicerata</taxon>
        <taxon>Arachnida</taxon>
        <taxon>Araneae</taxon>
        <taxon>Araneomorphae</taxon>
        <taxon>Entelegynae</taxon>
        <taxon>Araneoidea</taxon>
        <taxon>Araneidae</taxon>
        <taxon>Caerostris</taxon>
    </lineage>
</organism>
<dbReference type="InterPro" id="IPR036236">
    <property type="entry name" value="Znf_C2H2_sf"/>
</dbReference>
<dbReference type="AlphaFoldDB" id="A0AAV4RM55"/>
<dbReference type="GO" id="GO:0008270">
    <property type="term" value="F:zinc ion binding"/>
    <property type="evidence" value="ECO:0007669"/>
    <property type="project" value="UniProtKB-KW"/>
</dbReference>
<dbReference type="Gene3D" id="3.30.160.60">
    <property type="entry name" value="Classic Zinc Finger"/>
    <property type="match status" value="2"/>
</dbReference>
<dbReference type="Proteomes" id="UP001054945">
    <property type="component" value="Unassembled WGS sequence"/>
</dbReference>
<keyword evidence="1" id="KW-0479">Metal-binding</keyword>
<gene>
    <name evidence="7" type="ORF">CEXT_535541</name>
</gene>
<keyword evidence="4" id="KW-0862">Zinc</keyword>
<accession>A0AAV4RM55</accession>